<feature type="compositionally biased region" description="Polar residues" evidence="1">
    <location>
        <begin position="290"/>
        <end position="328"/>
    </location>
</feature>
<reference evidence="2" key="1">
    <citation type="submission" date="2021-05" db="EMBL/GenBank/DDBJ databases">
        <authorList>
            <person name="Tigano A."/>
        </authorList>
    </citation>
    <scope>NUCLEOTIDE SEQUENCE</scope>
</reference>
<gene>
    <name evidence="2" type="ORF">MMEN_LOCUS10984</name>
</gene>
<dbReference type="AlphaFoldDB" id="A0A8S4BB91"/>
<evidence type="ECO:0000313" key="3">
    <source>
        <dbReference type="Proteomes" id="UP000677803"/>
    </source>
</evidence>
<feature type="compositionally biased region" description="Basic and acidic residues" evidence="1">
    <location>
        <begin position="163"/>
        <end position="181"/>
    </location>
</feature>
<sequence length="434" mass="46623">MRKRRAFADKELESIMLEREYKERDLLLESSSGPLLFRRHAAEFNAYKASYSPSVAVETAGKDLCGGGGGGGGGFLDVSMMAFPSGGVELISSNVSVATATYRRGNGGGGGGGGVGGGFVVWPRGPAHLGDALLYQKCLFNATAVQNLKPHGAVWEPKGTPEGSRESREYREYRESPDPQRADSNQNQNQNPKQHGLSQREGSAFSPPKRSFGHSFQNSRSQNGPNSHSQDGPHSHSKDEPHSQIGAHSQDGHHSQIEPHSQIGAHSQNGPHSHSKDEPHSQIGAHSKNGPHSQNDGPHSHSQNGPHSHSQDGPHSQIGPHSQTSSGPLPNKPSRDGKRKLGSFQSLIQNSLNEKNNNNNNNNNNNGGGLAPENRAPCCKELLEEAARKFGKERFGKDFPTKPVGTKMALGESLSFSVEAILKRSPPAMSRAFH</sequence>
<proteinExistence type="predicted"/>
<feature type="compositionally biased region" description="Polar residues" evidence="1">
    <location>
        <begin position="343"/>
        <end position="355"/>
    </location>
</feature>
<dbReference type="OrthoDB" id="9420343at2759"/>
<keyword evidence="3" id="KW-1185">Reference proteome</keyword>
<feature type="region of interest" description="Disordered" evidence="1">
    <location>
        <begin position="152"/>
        <end position="372"/>
    </location>
</feature>
<evidence type="ECO:0000313" key="2">
    <source>
        <dbReference type="EMBL" id="CAG5925636.1"/>
    </source>
</evidence>
<organism evidence="2 3">
    <name type="scientific">Menidia menidia</name>
    <name type="common">Atlantic silverside</name>
    <dbReference type="NCBI Taxonomy" id="238744"/>
    <lineage>
        <taxon>Eukaryota</taxon>
        <taxon>Metazoa</taxon>
        <taxon>Chordata</taxon>
        <taxon>Craniata</taxon>
        <taxon>Vertebrata</taxon>
        <taxon>Euteleostomi</taxon>
        <taxon>Actinopterygii</taxon>
        <taxon>Neopterygii</taxon>
        <taxon>Teleostei</taxon>
        <taxon>Neoteleostei</taxon>
        <taxon>Acanthomorphata</taxon>
        <taxon>Ovalentaria</taxon>
        <taxon>Atherinomorphae</taxon>
        <taxon>Atheriniformes</taxon>
        <taxon>Atherinopsidae</taxon>
        <taxon>Menidiinae</taxon>
        <taxon>Menidia</taxon>
    </lineage>
</organism>
<dbReference type="EMBL" id="CAJRST010011112">
    <property type="protein sequence ID" value="CAG5925636.1"/>
    <property type="molecule type" value="Genomic_DNA"/>
</dbReference>
<feature type="compositionally biased region" description="Polar residues" evidence="1">
    <location>
        <begin position="182"/>
        <end position="201"/>
    </location>
</feature>
<feature type="compositionally biased region" description="Basic and acidic residues" evidence="1">
    <location>
        <begin position="231"/>
        <end position="242"/>
    </location>
</feature>
<evidence type="ECO:0000256" key="1">
    <source>
        <dbReference type="SAM" id="MobiDB-lite"/>
    </source>
</evidence>
<feature type="compositionally biased region" description="Polar residues" evidence="1">
    <location>
        <begin position="214"/>
        <end position="230"/>
    </location>
</feature>
<name>A0A8S4BB91_9TELE</name>
<feature type="compositionally biased region" description="Low complexity" evidence="1">
    <location>
        <begin position="356"/>
        <end position="365"/>
    </location>
</feature>
<comment type="caution">
    <text evidence="2">The sequence shown here is derived from an EMBL/GenBank/DDBJ whole genome shotgun (WGS) entry which is preliminary data.</text>
</comment>
<dbReference type="Proteomes" id="UP000677803">
    <property type="component" value="Unassembled WGS sequence"/>
</dbReference>
<protein>
    <submittedName>
        <fullName evidence="2">(Atlantic silverside) hypothetical protein</fullName>
    </submittedName>
</protein>
<accession>A0A8S4BB91</accession>